<evidence type="ECO:0000256" key="2">
    <source>
        <dbReference type="ARBA" id="ARBA00022827"/>
    </source>
</evidence>
<dbReference type="InterPro" id="IPR050346">
    <property type="entry name" value="FMO-like"/>
</dbReference>
<evidence type="ECO:0000313" key="6">
    <source>
        <dbReference type="Proteomes" id="UP001201262"/>
    </source>
</evidence>
<proteinExistence type="predicted"/>
<evidence type="ECO:0000256" key="4">
    <source>
        <dbReference type="SAM" id="Phobius"/>
    </source>
</evidence>
<reference evidence="5" key="1">
    <citation type="submission" date="2021-12" db="EMBL/GenBank/DDBJ databases">
        <title>Convergent genome expansion in fungi linked to evolution of root-endophyte symbiosis.</title>
        <authorList>
            <consortium name="DOE Joint Genome Institute"/>
            <person name="Ke Y.-H."/>
            <person name="Bonito G."/>
            <person name="Liao H.-L."/>
            <person name="Looney B."/>
            <person name="Rojas-Flechas A."/>
            <person name="Nash J."/>
            <person name="Hameed K."/>
            <person name="Schadt C."/>
            <person name="Martin F."/>
            <person name="Crous P.W."/>
            <person name="Miettinen O."/>
            <person name="Magnuson J.K."/>
            <person name="Labbe J."/>
            <person name="Jacobson D."/>
            <person name="Doktycz M.J."/>
            <person name="Veneault-Fourrey C."/>
            <person name="Kuo A."/>
            <person name="Mondo S."/>
            <person name="Calhoun S."/>
            <person name="Riley R."/>
            <person name="Ohm R."/>
            <person name="LaButti K."/>
            <person name="Andreopoulos B."/>
            <person name="Pangilinan J."/>
            <person name="Nolan M."/>
            <person name="Tritt A."/>
            <person name="Clum A."/>
            <person name="Lipzen A."/>
            <person name="Daum C."/>
            <person name="Barry K."/>
            <person name="Grigoriev I.V."/>
            <person name="Vilgalys R."/>
        </authorList>
    </citation>
    <scope>NUCLEOTIDE SEQUENCE</scope>
    <source>
        <strain evidence="5">PMI_201</strain>
    </source>
</reference>
<dbReference type="Pfam" id="PF13738">
    <property type="entry name" value="Pyr_redox_3"/>
    <property type="match status" value="1"/>
</dbReference>
<dbReference type="SUPFAM" id="SSF51905">
    <property type="entry name" value="FAD/NAD(P)-binding domain"/>
    <property type="match status" value="2"/>
</dbReference>
<organism evidence="5 6">
    <name type="scientific">Talaromyces proteolyticus</name>
    <dbReference type="NCBI Taxonomy" id="1131652"/>
    <lineage>
        <taxon>Eukaryota</taxon>
        <taxon>Fungi</taxon>
        <taxon>Dikarya</taxon>
        <taxon>Ascomycota</taxon>
        <taxon>Pezizomycotina</taxon>
        <taxon>Eurotiomycetes</taxon>
        <taxon>Eurotiomycetidae</taxon>
        <taxon>Eurotiales</taxon>
        <taxon>Trichocomaceae</taxon>
        <taxon>Talaromyces</taxon>
        <taxon>Talaromyces sect. Bacilispori</taxon>
    </lineage>
</organism>
<keyword evidence="1" id="KW-0285">Flavoprotein</keyword>
<protein>
    <submittedName>
        <fullName evidence="5">Monooxygenase</fullName>
    </submittedName>
</protein>
<evidence type="ECO:0000256" key="3">
    <source>
        <dbReference type="ARBA" id="ARBA00023002"/>
    </source>
</evidence>
<keyword evidence="6" id="KW-1185">Reference proteome</keyword>
<dbReference type="InterPro" id="IPR036188">
    <property type="entry name" value="FAD/NAD-bd_sf"/>
</dbReference>
<accession>A0AAD4L683</accession>
<keyword evidence="4" id="KW-1133">Transmembrane helix</keyword>
<evidence type="ECO:0000313" key="5">
    <source>
        <dbReference type="EMBL" id="KAH8704704.1"/>
    </source>
</evidence>
<keyword evidence="4" id="KW-0472">Membrane</keyword>
<dbReference type="AlphaFoldDB" id="A0AAD4L683"/>
<keyword evidence="2" id="KW-0274">FAD</keyword>
<comment type="caution">
    <text evidence="5">The sequence shown here is derived from an EMBL/GenBank/DDBJ whole genome shotgun (WGS) entry which is preliminary data.</text>
</comment>
<dbReference type="GO" id="GO:0004497">
    <property type="term" value="F:monooxygenase activity"/>
    <property type="evidence" value="ECO:0007669"/>
    <property type="project" value="UniProtKB-KW"/>
</dbReference>
<dbReference type="GeneID" id="70243690"/>
<dbReference type="Gene3D" id="3.50.50.60">
    <property type="entry name" value="FAD/NAD(P)-binding domain"/>
    <property type="match status" value="2"/>
</dbReference>
<dbReference type="Proteomes" id="UP001201262">
    <property type="component" value="Unassembled WGS sequence"/>
</dbReference>
<feature type="transmembrane region" description="Helical" evidence="4">
    <location>
        <begin position="7"/>
        <end position="26"/>
    </location>
</feature>
<dbReference type="EMBL" id="JAJTJA010000001">
    <property type="protein sequence ID" value="KAH8704704.1"/>
    <property type="molecule type" value="Genomic_DNA"/>
</dbReference>
<dbReference type="RefSeq" id="XP_046077325.1">
    <property type="nucleotide sequence ID" value="XM_046213403.1"/>
</dbReference>
<dbReference type="PANTHER" id="PTHR23023">
    <property type="entry name" value="DIMETHYLANILINE MONOOXYGENASE"/>
    <property type="match status" value="1"/>
</dbReference>
<name>A0AAD4L683_9EURO</name>
<keyword evidence="4" id="KW-0812">Transmembrane</keyword>
<gene>
    <name evidence="5" type="ORF">BGW36DRAFT_353154</name>
</gene>
<evidence type="ECO:0000256" key="1">
    <source>
        <dbReference type="ARBA" id="ARBA00022630"/>
    </source>
</evidence>
<keyword evidence="5" id="KW-0503">Monooxygenase</keyword>
<keyword evidence="3" id="KW-0560">Oxidoreductase</keyword>
<sequence length="584" mass="65704">MKDKESYDVIIIGAGWYGLIAATTYLRLAPDTNMLIVDNGKSIGGVWSKERIYPNLFAQVGHGLFEYSFYPMKKEGLTPDRYISGNTIHNYLYSFAKDYDLVRRTRLETTVTNVEKMVSGSWRLDILGDKPLWASKLIVATGVSSEPYIPTWPKEGFSKPIIHSAQTGTSLDELHSLAVKRVVVLGAAKSAYDTVFLLLKAGKKVDWIIRDEGSGPLAIMPPRLLGIFNTVDLMGTRALAAFSPAILGTRGAWYQLLHQNSIGRFITMKFWNVLTAVAEYQAGYHKSSNAEKLRPIPKGYGIFWANSGLGLASVPDFWKTFHAGGATVHRTEIASYSDGNKVNLKNGTSLETDFVVLCTGWTDALGPFKQDLRVQFGLPSDQDFNSKWQKLDDQAEETVNKALPILTNPPDTFVPSASQRRPWRLYRRLISPRMAAQGDRSIFFPGQIHSVYTPLVAEIQALWGVSFLLNQLEIPDQREMEEEVAVWNAWTRKRYLEQGRKHAYSIYDYLAYVDTLARDLGINPNRKCNPIAEMFSTYVPSDYKGLIDEYLHTQEKKRLKLFKTGVRANGHTNGHTNGHANGYH</sequence>